<accession>A0A8B3F3Z5</accession>
<keyword evidence="1" id="KW-0472">Membrane</keyword>
<keyword evidence="1" id="KW-1133">Transmembrane helix</keyword>
<sequence length="198" mass="21852">MAWLHRRSPWRDAGIVQGIVQGMVRGIVPGIVPRHDRNWRSTCGVIATEVAFLVPVVLVGVMMLFELARIGLVIAVGSAALDKAVQTFRLDNLVSDSAEQMGTRLKARMVEAGYGYLKEDDLTVSVLHFDNLTQLGGLTNGNSSQDDPDSEPTTTLPVWSVTVQIKKAFITPLPEVLTLGDTFRYQYKHVFGTELRND</sequence>
<dbReference type="RefSeq" id="WP_121331568.1">
    <property type="nucleotide sequence ID" value="NZ_CP046376.1"/>
</dbReference>
<protein>
    <recommendedName>
        <fullName evidence="4">Pilus assembly protein</fullName>
    </recommendedName>
</protein>
<dbReference type="AlphaFoldDB" id="A0A8B3F3Z5"/>
<proteinExistence type="predicted"/>
<dbReference type="EMBL" id="PSZG01000002">
    <property type="protein sequence ID" value="RKO73975.1"/>
    <property type="molecule type" value="Genomic_DNA"/>
</dbReference>
<keyword evidence="1" id="KW-0812">Transmembrane</keyword>
<gene>
    <name evidence="2" type="ORF">C5E00_22260</name>
</gene>
<reference evidence="2 3" key="1">
    <citation type="journal article" date="2018" name="BMC Genomics">
        <title>High genomic variability in the plant pathogenic bacterium Pectobacterium parmentieri deciphered from de novo assembled complete genomes.</title>
        <authorList>
            <person name="Zoledowska S."/>
            <person name="Motyka-Pomagruk A."/>
            <person name="Sledz W."/>
            <person name="Mengoni A."/>
            <person name="Lojkowska E."/>
        </authorList>
    </citation>
    <scope>NUCLEOTIDE SEQUENCE [LARGE SCALE GENOMIC DNA]</scope>
    <source>
        <strain evidence="2 3">IFB5626</strain>
    </source>
</reference>
<organism evidence="2 3">
    <name type="scientific">Pectobacterium parmentieri</name>
    <dbReference type="NCBI Taxonomy" id="1905730"/>
    <lineage>
        <taxon>Bacteria</taxon>
        <taxon>Pseudomonadati</taxon>
        <taxon>Pseudomonadota</taxon>
        <taxon>Gammaproteobacteria</taxon>
        <taxon>Enterobacterales</taxon>
        <taxon>Pectobacteriaceae</taxon>
        <taxon>Pectobacterium</taxon>
    </lineage>
</organism>
<dbReference type="Proteomes" id="UP000269665">
    <property type="component" value="Unassembled WGS sequence"/>
</dbReference>
<comment type="caution">
    <text evidence="2">The sequence shown here is derived from an EMBL/GenBank/DDBJ whole genome shotgun (WGS) entry which is preliminary data.</text>
</comment>
<evidence type="ECO:0000313" key="2">
    <source>
        <dbReference type="EMBL" id="RKO73975.1"/>
    </source>
</evidence>
<feature type="transmembrane region" description="Helical" evidence="1">
    <location>
        <begin position="43"/>
        <end position="65"/>
    </location>
</feature>
<name>A0A8B3F3Z5_PECPM</name>
<evidence type="ECO:0000313" key="3">
    <source>
        <dbReference type="Proteomes" id="UP000269665"/>
    </source>
</evidence>
<evidence type="ECO:0008006" key="4">
    <source>
        <dbReference type="Google" id="ProtNLM"/>
    </source>
</evidence>
<evidence type="ECO:0000256" key="1">
    <source>
        <dbReference type="SAM" id="Phobius"/>
    </source>
</evidence>